<keyword evidence="1" id="KW-1133">Transmembrane helix</keyword>
<dbReference type="EMBL" id="JAQIZT010000003">
    <property type="protein sequence ID" value="KAJ7004195.1"/>
    <property type="molecule type" value="Genomic_DNA"/>
</dbReference>
<dbReference type="AlphaFoldDB" id="A0AAD6R9G2"/>
<comment type="caution">
    <text evidence="2">The sequence shown here is derived from an EMBL/GenBank/DDBJ whole genome shotgun (WGS) entry which is preliminary data.</text>
</comment>
<protein>
    <submittedName>
        <fullName evidence="2">Uncharacterized protein</fullName>
    </submittedName>
</protein>
<keyword evidence="1" id="KW-0472">Membrane</keyword>
<evidence type="ECO:0000313" key="3">
    <source>
        <dbReference type="Proteomes" id="UP001164929"/>
    </source>
</evidence>
<proteinExistence type="predicted"/>
<evidence type="ECO:0000313" key="2">
    <source>
        <dbReference type="EMBL" id="KAJ7004195.1"/>
    </source>
</evidence>
<keyword evidence="3" id="KW-1185">Reference proteome</keyword>
<organism evidence="2 3">
    <name type="scientific">Populus alba x Populus x berolinensis</name>
    <dbReference type="NCBI Taxonomy" id="444605"/>
    <lineage>
        <taxon>Eukaryota</taxon>
        <taxon>Viridiplantae</taxon>
        <taxon>Streptophyta</taxon>
        <taxon>Embryophyta</taxon>
        <taxon>Tracheophyta</taxon>
        <taxon>Spermatophyta</taxon>
        <taxon>Magnoliopsida</taxon>
        <taxon>eudicotyledons</taxon>
        <taxon>Gunneridae</taxon>
        <taxon>Pentapetalae</taxon>
        <taxon>rosids</taxon>
        <taxon>fabids</taxon>
        <taxon>Malpighiales</taxon>
        <taxon>Salicaceae</taxon>
        <taxon>Saliceae</taxon>
        <taxon>Populus</taxon>
    </lineage>
</organism>
<keyword evidence="1" id="KW-0812">Transmembrane</keyword>
<reference evidence="2" key="1">
    <citation type="journal article" date="2023" name="Mol. Ecol. Resour.">
        <title>Chromosome-level genome assembly of a triploid poplar Populus alba 'Berolinensis'.</title>
        <authorList>
            <person name="Chen S."/>
            <person name="Yu Y."/>
            <person name="Wang X."/>
            <person name="Wang S."/>
            <person name="Zhang T."/>
            <person name="Zhou Y."/>
            <person name="He R."/>
            <person name="Meng N."/>
            <person name="Wang Y."/>
            <person name="Liu W."/>
            <person name="Liu Z."/>
            <person name="Liu J."/>
            <person name="Guo Q."/>
            <person name="Huang H."/>
            <person name="Sederoff R.R."/>
            <person name="Wang G."/>
            <person name="Qu G."/>
            <person name="Chen S."/>
        </authorList>
    </citation>
    <scope>NUCLEOTIDE SEQUENCE</scope>
    <source>
        <strain evidence="2">SC-2020</strain>
    </source>
</reference>
<dbReference type="Proteomes" id="UP001164929">
    <property type="component" value="Chromosome 3"/>
</dbReference>
<gene>
    <name evidence="2" type="ORF">NC653_009158</name>
</gene>
<evidence type="ECO:0000256" key="1">
    <source>
        <dbReference type="SAM" id="Phobius"/>
    </source>
</evidence>
<sequence>MLEDLMFPWTNFPPFSAWIRAMPLAAPIAILILVSQSRGIRSPPLFPAKFPNASDDICNSKSLTNLHTKKTVWRRSTSIHHTVCLTRKFSKLRNSHT</sequence>
<accession>A0AAD6R9G2</accession>
<name>A0AAD6R9G2_9ROSI</name>
<feature type="transmembrane region" description="Helical" evidence="1">
    <location>
        <begin position="15"/>
        <end position="34"/>
    </location>
</feature>